<dbReference type="EMBL" id="PGCK01000001">
    <property type="protein sequence ID" value="MCD1293471.1"/>
    <property type="molecule type" value="Genomic_DNA"/>
</dbReference>
<keyword evidence="2" id="KW-1185">Reference proteome</keyword>
<comment type="caution">
    <text evidence="1">The sequence shown here is derived from an EMBL/GenBank/DDBJ whole genome shotgun (WGS) entry which is preliminary data.</text>
</comment>
<evidence type="ECO:0000313" key="1">
    <source>
        <dbReference type="EMBL" id="MCD1293471.1"/>
    </source>
</evidence>
<proteinExistence type="predicted"/>
<dbReference type="Proteomes" id="UP001320159">
    <property type="component" value="Unassembled WGS sequence"/>
</dbReference>
<organism evidence="1 2">
    <name type="scientific">Methanooceanicella nereidis</name>
    <dbReference type="NCBI Taxonomy" id="2052831"/>
    <lineage>
        <taxon>Archaea</taxon>
        <taxon>Methanobacteriati</taxon>
        <taxon>Methanobacteriota</taxon>
        <taxon>Stenosarchaea group</taxon>
        <taxon>Methanomicrobia</taxon>
        <taxon>Methanocellales</taxon>
        <taxon>Methanocellaceae</taxon>
        <taxon>Methanooceanicella</taxon>
    </lineage>
</organism>
<reference evidence="1 2" key="1">
    <citation type="submission" date="2017-11" db="EMBL/GenBank/DDBJ databases">
        <title>Isolation and Characterization of Family Methanocellaceae Species from Potential Methane Hydrate Area Offshore Southwestern Taiwan.</title>
        <authorList>
            <person name="Zhang W.-L."/>
            <person name="Chen W.-C."/>
            <person name="Lai M.-C."/>
            <person name="Chen S.-C."/>
        </authorList>
    </citation>
    <scope>NUCLEOTIDE SEQUENCE [LARGE SCALE GENOMIC DNA]</scope>
    <source>
        <strain evidence="1 2">CWC-04</strain>
    </source>
</reference>
<dbReference type="AlphaFoldDB" id="A0AAP2W5U3"/>
<sequence length="59" mass="6890">MAVFINAVPIDRTVFRFAAMKLIILYHKVEIHNVQNRIYVPLNDIRKEQVIHTCTAIIV</sequence>
<evidence type="ECO:0000313" key="2">
    <source>
        <dbReference type="Proteomes" id="UP001320159"/>
    </source>
</evidence>
<name>A0AAP2W5U3_9EURY</name>
<protein>
    <submittedName>
        <fullName evidence="1">Uncharacterized protein</fullName>
    </submittedName>
</protein>
<accession>A0AAP2W5U3</accession>
<gene>
    <name evidence="1" type="ORF">CUJ83_00475</name>
</gene>